<keyword evidence="3 6" id="KW-0812">Transmembrane</keyword>
<feature type="transmembrane region" description="Helical" evidence="6">
    <location>
        <begin position="7"/>
        <end position="25"/>
    </location>
</feature>
<dbReference type="EMBL" id="SRMF01000001">
    <property type="protein sequence ID" value="TGG94887.1"/>
    <property type="molecule type" value="Genomic_DNA"/>
</dbReference>
<feature type="transmembrane region" description="Helical" evidence="6">
    <location>
        <begin position="31"/>
        <end position="52"/>
    </location>
</feature>
<dbReference type="AlphaFoldDB" id="A0A4Z0WG08"/>
<gene>
    <name evidence="8" type="ORF">E4656_00190</name>
</gene>
<dbReference type="OrthoDB" id="5430053at2"/>
<feature type="domain" description="EamA" evidence="7">
    <location>
        <begin position="143"/>
        <end position="275"/>
    </location>
</feature>
<dbReference type="InterPro" id="IPR037185">
    <property type="entry name" value="EmrE-like"/>
</dbReference>
<dbReference type="PANTHER" id="PTHR32322:SF2">
    <property type="entry name" value="EAMA DOMAIN-CONTAINING PROTEIN"/>
    <property type="match status" value="1"/>
</dbReference>
<dbReference type="Pfam" id="PF00892">
    <property type="entry name" value="EamA"/>
    <property type="match status" value="2"/>
</dbReference>
<keyword evidence="5 6" id="KW-0472">Membrane</keyword>
<feature type="domain" description="EamA" evidence="7">
    <location>
        <begin position="11"/>
        <end position="133"/>
    </location>
</feature>
<comment type="caution">
    <text evidence="8">The sequence shown here is derived from an EMBL/GenBank/DDBJ whole genome shotgun (WGS) entry which is preliminary data.</text>
</comment>
<evidence type="ECO:0000313" key="8">
    <source>
        <dbReference type="EMBL" id="TGG94887.1"/>
    </source>
</evidence>
<evidence type="ECO:0000256" key="5">
    <source>
        <dbReference type="ARBA" id="ARBA00023136"/>
    </source>
</evidence>
<keyword evidence="4 6" id="KW-1133">Transmembrane helix</keyword>
<dbReference type="RefSeq" id="WP_135480095.1">
    <property type="nucleotide sequence ID" value="NZ_SRMF01000001.1"/>
</dbReference>
<name>A0A4Z0WG08_9GAMM</name>
<evidence type="ECO:0000256" key="3">
    <source>
        <dbReference type="ARBA" id="ARBA00022692"/>
    </source>
</evidence>
<sequence>MARSTDLATTALVPIVWGTTYIVTTEMLPDGFPLTVALLRALPAGLLLLLIARRLPPLNWLPRVFVLGALNISIFLTLLFVAAYRLPGGLAATLMAVQPLLVLVFSRFLLGAPIQPVGVMAALAGIAGVGLLVLGPEAAPDPIGIAAALCAALCMATGSVLAKRWQPKVSPLTFTSWQLTAGGLLLLPVALIVEPGFAAPDRMNIAGFVWLGLIGGALAYVFWFRSIARLGPPAVTAFSFLSPLSAVVLGWAVLGQALTPLQGLGAFIVLASVWFGQWAGQRATATATPKGATT</sequence>
<organism evidence="8 9">
    <name type="scientific">Natronospirillum operosum</name>
    <dbReference type="NCBI Taxonomy" id="2759953"/>
    <lineage>
        <taxon>Bacteria</taxon>
        <taxon>Pseudomonadati</taxon>
        <taxon>Pseudomonadota</taxon>
        <taxon>Gammaproteobacteria</taxon>
        <taxon>Oceanospirillales</taxon>
        <taxon>Natronospirillaceae</taxon>
        <taxon>Natronospirillum</taxon>
    </lineage>
</organism>
<feature type="transmembrane region" description="Helical" evidence="6">
    <location>
        <begin position="142"/>
        <end position="162"/>
    </location>
</feature>
<reference evidence="8 9" key="1">
    <citation type="submission" date="2019-04" db="EMBL/GenBank/DDBJ databases">
        <title>Natronospirillum operosus gen. nov., sp. nov., a haloalkaliphilic satellite isolated from decaying biomass of laboratory culture of cyanobacterium Geitlerinema sp. and proposal of Natronospirillaceae fam. nov. and Saccharospirillaceae fam. nov.</title>
        <authorList>
            <person name="Kevbrin V."/>
            <person name="Boltyanskaya Y."/>
            <person name="Koziaeva V."/>
            <person name="Grouzdev D.S."/>
            <person name="Park M."/>
            <person name="Cho J."/>
        </authorList>
    </citation>
    <scope>NUCLEOTIDE SEQUENCE [LARGE SCALE GENOMIC DNA]</scope>
    <source>
        <strain evidence="8 9">G-116</strain>
    </source>
</reference>
<comment type="similarity">
    <text evidence="2">Belongs to the EamA transporter family.</text>
</comment>
<dbReference type="GO" id="GO:0016020">
    <property type="term" value="C:membrane"/>
    <property type="evidence" value="ECO:0007669"/>
    <property type="project" value="UniProtKB-SubCell"/>
</dbReference>
<accession>A0A4Z0WG08</accession>
<feature type="transmembrane region" description="Helical" evidence="6">
    <location>
        <begin position="90"/>
        <end position="110"/>
    </location>
</feature>
<feature type="transmembrane region" description="Helical" evidence="6">
    <location>
        <begin position="235"/>
        <end position="254"/>
    </location>
</feature>
<comment type="subcellular location">
    <subcellularLocation>
        <location evidence="1">Membrane</location>
        <topology evidence="1">Multi-pass membrane protein</topology>
    </subcellularLocation>
</comment>
<evidence type="ECO:0000259" key="7">
    <source>
        <dbReference type="Pfam" id="PF00892"/>
    </source>
</evidence>
<evidence type="ECO:0000256" key="1">
    <source>
        <dbReference type="ARBA" id="ARBA00004141"/>
    </source>
</evidence>
<feature type="transmembrane region" description="Helical" evidence="6">
    <location>
        <begin position="260"/>
        <end position="280"/>
    </location>
</feature>
<dbReference type="PANTHER" id="PTHR32322">
    <property type="entry name" value="INNER MEMBRANE TRANSPORTER"/>
    <property type="match status" value="1"/>
</dbReference>
<dbReference type="SUPFAM" id="SSF103481">
    <property type="entry name" value="Multidrug resistance efflux transporter EmrE"/>
    <property type="match status" value="2"/>
</dbReference>
<feature type="transmembrane region" description="Helical" evidence="6">
    <location>
        <begin position="205"/>
        <end position="223"/>
    </location>
</feature>
<feature type="transmembrane region" description="Helical" evidence="6">
    <location>
        <begin position="64"/>
        <end position="84"/>
    </location>
</feature>
<evidence type="ECO:0000256" key="6">
    <source>
        <dbReference type="SAM" id="Phobius"/>
    </source>
</evidence>
<evidence type="ECO:0000313" key="9">
    <source>
        <dbReference type="Proteomes" id="UP000297475"/>
    </source>
</evidence>
<evidence type="ECO:0000256" key="4">
    <source>
        <dbReference type="ARBA" id="ARBA00022989"/>
    </source>
</evidence>
<dbReference type="InterPro" id="IPR050638">
    <property type="entry name" value="AA-Vitamin_Transporters"/>
</dbReference>
<proteinExistence type="inferred from homology"/>
<protein>
    <submittedName>
        <fullName evidence="8">EamA family transporter</fullName>
    </submittedName>
</protein>
<feature type="transmembrane region" description="Helical" evidence="6">
    <location>
        <begin position="117"/>
        <end position="136"/>
    </location>
</feature>
<feature type="transmembrane region" description="Helical" evidence="6">
    <location>
        <begin position="174"/>
        <end position="193"/>
    </location>
</feature>
<dbReference type="InterPro" id="IPR000620">
    <property type="entry name" value="EamA_dom"/>
</dbReference>
<dbReference type="Proteomes" id="UP000297475">
    <property type="component" value="Unassembled WGS sequence"/>
</dbReference>
<evidence type="ECO:0000256" key="2">
    <source>
        <dbReference type="ARBA" id="ARBA00007362"/>
    </source>
</evidence>
<keyword evidence="9" id="KW-1185">Reference proteome</keyword>